<proteinExistence type="predicted"/>
<sequence length="194" mass="21276">MKRTGVFLCHCGTNIAAVVDVSRVAEEVKKMPTVAHVEENKYCCSEPGQEAIIRAIKEHKLDRVVVASCSPRMHEQTFQKALEKAGLNPYLLEMANVREHCSWVHAQEPEKATVKAIDLVRKAVAKTVRLQPLKEDYIGITKRALVIGGGIAGIQAAIDIADAGYEVYLVEREATIGGKMAMLDKTFPTLDCSA</sequence>
<dbReference type="GO" id="GO:0016491">
    <property type="term" value="F:oxidoreductase activity"/>
    <property type="evidence" value="ECO:0007669"/>
    <property type="project" value="UniProtKB-KW"/>
</dbReference>
<keyword evidence="1" id="KW-0479">Metal-binding</keyword>
<evidence type="ECO:0000313" key="5">
    <source>
        <dbReference type="EMBL" id="SKA15710.1"/>
    </source>
</evidence>
<evidence type="ECO:0000256" key="4">
    <source>
        <dbReference type="ARBA" id="ARBA00023014"/>
    </source>
</evidence>
<keyword evidence="4" id="KW-0411">Iron-sulfur</keyword>
<protein>
    <submittedName>
        <fullName evidence="5">FAD dependent oxidoreductase</fullName>
    </submittedName>
</protein>
<dbReference type="Proteomes" id="UP000189933">
    <property type="component" value="Unassembled WGS sequence"/>
</dbReference>
<name>A0A1T4RI90_9FIRM</name>
<dbReference type="EMBL" id="FUXM01000031">
    <property type="protein sequence ID" value="SKA15710.1"/>
    <property type="molecule type" value="Genomic_DNA"/>
</dbReference>
<dbReference type="PANTHER" id="PTHR43498">
    <property type="entry name" value="FERREDOXIN:COB-COM HETERODISULFIDE REDUCTASE SUBUNIT A"/>
    <property type="match status" value="1"/>
</dbReference>
<dbReference type="GO" id="GO:0046872">
    <property type="term" value="F:metal ion binding"/>
    <property type="evidence" value="ECO:0007669"/>
    <property type="project" value="UniProtKB-KW"/>
</dbReference>
<dbReference type="PANTHER" id="PTHR43498:SF1">
    <property type="entry name" value="COB--COM HETERODISULFIDE REDUCTASE IRON-SULFUR SUBUNIT A"/>
    <property type="match status" value="1"/>
</dbReference>
<organism evidence="5 6">
    <name type="scientific">Carboxydocella sporoproducens DSM 16521</name>
    <dbReference type="NCBI Taxonomy" id="1121270"/>
    <lineage>
        <taxon>Bacteria</taxon>
        <taxon>Bacillati</taxon>
        <taxon>Bacillota</taxon>
        <taxon>Clostridia</taxon>
        <taxon>Eubacteriales</taxon>
        <taxon>Clostridiales Family XVI. Incertae Sedis</taxon>
        <taxon>Carboxydocella</taxon>
    </lineage>
</organism>
<evidence type="ECO:0000313" key="6">
    <source>
        <dbReference type="Proteomes" id="UP000189933"/>
    </source>
</evidence>
<dbReference type="Pfam" id="PF12831">
    <property type="entry name" value="FAD_oxidored"/>
    <property type="match status" value="1"/>
</dbReference>
<keyword evidence="3" id="KW-0408">Iron</keyword>
<reference evidence="6" key="1">
    <citation type="submission" date="2017-02" db="EMBL/GenBank/DDBJ databases">
        <authorList>
            <person name="Varghese N."/>
            <person name="Submissions S."/>
        </authorList>
    </citation>
    <scope>NUCLEOTIDE SEQUENCE [LARGE SCALE GENOMIC DNA]</scope>
    <source>
        <strain evidence="6">DSM 16521</strain>
    </source>
</reference>
<evidence type="ECO:0000256" key="1">
    <source>
        <dbReference type="ARBA" id="ARBA00022723"/>
    </source>
</evidence>
<dbReference type="GO" id="GO:0051536">
    <property type="term" value="F:iron-sulfur cluster binding"/>
    <property type="evidence" value="ECO:0007669"/>
    <property type="project" value="UniProtKB-KW"/>
</dbReference>
<keyword evidence="2" id="KW-0560">Oxidoreductase</keyword>
<dbReference type="Gene3D" id="3.40.50.720">
    <property type="entry name" value="NAD(P)-binding Rossmann-like Domain"/>
    <property type="match status" value="1"/>
</dbReference>
<dbReference type="InterPro" id="IPR039650">
    <property type="entry name" value="HdrA-like"/>
</dbReference>
<accession>A0A1T4RI90</accession>
<dbReference type="SUPFAM" id="SSF51971">
    <property type="entry name" value="Nucleotide-binding domain"/>
    <property type="match status" value="1"/>
</dbReference>
<evidence type="ECO:0000256" key="2">
    <source>
        <dbReference type="ARBA" id="ARBA00023002"/>
    </source>
</evidence>
<dbReference type="AlphaFoldDB" id="A0A1T4RI90"/>
<evidence type="ECO:0000256" key="3">
    <source>
        <dbReference type="ARBA" id="ARBA00023004"/>
    </source>
</evidence>
<keyword evidence="6" id="KW-1185">Reference proteome</keyword>
<gene>
    <name evidence="5" type="ORF">SAMN02745885_02130</name>
</gene>